<feature type="region of interest" description="Disordered" evidence="1">
    <location>
        <begin position="196"/>
        <end position="228"/>
    </location>
</feature>
<evidence type="ECO:0000313" key="3">
    <source>
        <dbReference type="Proteomes" id="UP001159363"/>
    </source>
</evidence>
<dbReference type="EMBL" id="JARBHB010000005">
    <property type="protein sequence ID" value="KAJ8882383.1"/>
    <property type="molecule type" value="Genomic_DNA"/>
</dbReference>
<evidence type="ECO:0000313" key="2">
    <source>
        <dbReference type="EMBL" id="KAJ8882383.1"/>
    </source>
</evidence>
<dbReference type="Proteomes" id="UP001159363">
    <property type="component" value="Chromosome 4"/>
</dbReference>
<protein>
    <submittedName>
        <fullName evidence="2">Uncharacterized protein</fullName>
    </submittedName>
</protein>
<evidence type="ECO:0000256" key="1">
    <source>
        <dbReference type="SAM" id="MobiDB-lite"/>
    </source>
</evidence>
<accession>A0ABQ9HE99</accession>
<reference evidence="2 3" key="1">
    <citation type="submission" date="2023-02" db="EMBL/GenBank/DDBJ databases">
        <title>LHISI_Scaffold_Assembly.</title>
        <authorList>
            <person name="Stuart O.P."/>
            <person name="Cleave R."/>
            <person name="Magrath M.J.L."/>
            <person name="Mikheyev A.S."/>
        </authorList>
    </citation>
    <scope>NUCLEOTIDE SEQUENCE [LARGE SCALE GENOMIC DNA]</scope>
    <source>
        <strain evidence="2">Daus_M_001</strain>
        <tissue evidence="2">Leg muscle</tissue>
    </source>
</reference>
<keyword evidence="3" id="KW-1185">Reference proteome</keyword>
<organism evidence="2 3">
    <name type="scientific">Dryococelus australis</name>
    <dbReference type="NCBI Taxonomy" id="614101"/>
    <lineage>
        <taxon>Eukaryota</taxon>
        <taxon>Metazoa</taxon>
        <taxon>Ecdysozoa</taxon>
        <taxon>Arthropoda</taxon>
        <taxon>Hexapoda</taxon>
        <taxon>Insecta</taxon>
        <taxon>Pterygota</taxon>
        <taxon>Neoptera</taxon>
        <taxon>Polyneoptera</taxon>
        <taxon>Phasmatodea</taxon>
        <taxon>Verophasmatodea</taxon>
        <taxon>Anareolatae</taxon>
        <taxon>Phasmatidae</taxon>
        <taxon>Eurycanthinae</taxon>
        <taxon>Dryococelus</taxon>
    </lineage>
</organism>
<sequence length="285" mass="31672">MHVVGYSTEEEFEEQLERRLRKRSRWDTLQRRSLRTARTKTEEKEVGGNIAHVCTVGKGGRWKYRTCMHSRWDTLQRRLRTARTNEKEVVEIAYMYARKEVGGNTHSMHRRVGYSTEEEFEEQLERRLRKKELDGTPLVWLLLRLTCATRCGVGCGITAGQARPCWLVFPPQLAEEERTGCLAVLAAAITTPAVTATAPPTPLPPEATQVGSDQRGWPRGNDPSAGDGAPAVVLLSTATPLPEVDTSCNRPDAVNKAAGDPRMSSGTDEEERGGCHHCGGHHDAM</sequence>
<name>A0ABQ9HE99_9NEOP</name>
<proteinExistence type="predicted"/>
<feature type="region of interest" description="Disordered" evidence="1">
    <location>
        <begin position="242"/>
        <end position="285"/>
    </location>
</feature>
<comment type="caution">
    <text evidence="2">The sequence shown here is derived from an EMBL/GenBank/DDBJ whole genome shotgun (WGS) entry which is preliminary data.</text>
</comment>
<gene>
    <name evidence="2" type="ORF">PR048_014190</name>
</gene>